<dbReference type="Pfam" id="PF01817">
    <property type="entry name" value="CM_2"/>
    <property type="match status" value="1"/>
</dbReference>
<dbReference type="AlphaFoldDB" id="A0A3A9KB03"/>
<gene>
    <name evidence="4" type="ORF">CR203_13000</name>
</gene>
<keyword evidence="1" id="KW-0808">Transferase</keyword>
<dbReference type="NCBIfam" id="NF009239">
    <property type="entry name" value="PRK12595.1"/>
    <property type="match status" value="1"/>
</dbReference>
<dbReference type="GO" id="GO:0016740">
    <property type="term" value="F:transferase activity"/>
    <property type="evidence" value="ECO:0007669"/>
    <property type="project" value="UniProtKB-KW"/>
</dbReference>
<keyword evidence="2" id="KW-0175">Coiled coil</keyword>
<dbReference type="InterPro" id="IPR002701">
    <property type="entry name" value="CM_II_prokaryot"/>
</dbReference>
<dbReference type="Proteomes" id="UP000281498">
    <property type="component" value="Unassembled WGS sequence"/>
</dbReference>
<evidence type="ECO:0000256" key="1">
    <source>
        <dbReference type="ARBA" id="ARBA00022679"/>
    </source>
</evidence>
<organism evidence="4 5">
    <name type="scientific">Salipaludibacillus neizhouensis</name>
    <dbReference type="NCBI Taxonomy" id="885475"/>
    <lineage>
        <taxon>Bacteria</taxon>
        <taxon>Bacillati</taxon>
        <taxon>Bacillota</taxon>
        <taxon>Bacilli</taxon>
        <taxon>Bacillales</taxon>
        <taxon>Bacillaceae</taxon>
    </lineage>
</organism>
<dbReference type="InterPro" id="IPR013785">
    <property type="entry name" value="Aldolase_TIM"/>
</dbReference>
<dbReference type="SUPFAM" id="SSF51569">
    <property type="entry name" value="Aldolase"/>
    <property type="match status" value="1"/>
</dbReference>
<dbReference type="PROSITE" id="PS51168">
    <property type="entry name" value="CHORISMATE_MUT_2"/>
    <property type="match status" value="1"/>
</dbReference>
<evidence type="ECO:0000313" key="5">
    <source>
        <dbReference type="Proteomes" id="UP000281498"/>
    </source>
</evidence>
<dbReference type="NCBIfam" id="TIGR01801">
    <property type="entry name" value="CM_A"/>
    <property type="match status" value="1"/>
</dbReference>
<dbReference type="InterPro" id="IPR052899">
    <property type="entry name" value="Class-I_DAHP_synthase"/>
</dbReference>
<sequence>MGNEQLEELRTQLDGINDQLLELINERASIAQEIGKVKGSQGLNRFDPVRERKMLNYIAEKNEGPFETTTLQHIFKEIFKASLELQEDDHSKAMLVSRKKKPEDTIVTIKGEEVGNGQQRFIVGPCSVESYEQVDEVAKAIKKEGIRFLRGGAFKPRTSPYDFQGLGLEGLKILKQIGDKHDLAVISEIVTPHDIETAVDYLDVIQIGARNMQNFELLKAAGSVNKPILLKRGLSATIAEFINAAEYIASKGNSNIILCERGIRTYETATRNTLDISAVPILKQETHLPVFVDVTHSTGRRDLLFPTAKAALAVGADGVMTEVHPDPAVALSDSAQQMDIPQFHEFMDNLEKSGLYKREKTAVK</sequence>
<evidence type="ECO:0000259" key="3">
    <source>
        <dbReference type="PROSITE" id="PS51168"/>
    </source>
</evidence>
<protein>
    <submittedName>
        <fullName evidence="4">Chorismate mutase</fullName>
    </submittedName>
</protein>
<dbReference type="EMBL" id="PDOE01000005">
    <property type="protein sequence ID" value="RKL66753.1"/>
    <property type="molecule type" value="Genomic_DNA"/>
</dbReference>
<dbReference type="Gene3D" id="1.20.59.10">
    <property type="entry name" value="Chorismate mutase"/>
    <property type="match status" value="1"/>
</dbReference>
<dbReference type="GO" id="GO:0009073">
    <property type="term" value="P:aromatic amino acid family biosynthetic process"/>
    <property type="evidence" value="ECO:0007669"/>
    <property type="project" value="InterPro"/>
</dbReference>
<dbReference type="NCBIfam" id="TIGR01361">
    <property type="entry name" value="DAHP_synth_Bsub"/>
    <property type="match status" value="1"/>
</dbReference>
<dbReference type="NCBIfam" id="NF006421">
    <property type="entry name" value="PRK08673.1"/>
    <property type="match status" value="1"/>
</dbReference>
<dbReference type="Gene3D" id="3.20.20.70">
    <property type="entry name" value="Aldolase class I"/>
    <property type="match status" value="1"/>
</dbReference>
<dbReference type="OrthoDB" id="9780456at2"/>
<comment type="caution">
    <text evidence="4">The sequence shown here is derived from an EMBL/GenBank/DDBJ whole genome shotgun (WGS) entry which is preliminary data.</text>
</comment>
<dbReference type="InterPro" id="IPR006268">
    <property type="entry name" value="DAHP_syn_2"/>
</dbReference>
<evidence type="ECO:0000256" key="2">
    <source>
        <dbReference type="SAM" id="Coils"/>
    </source>
</evidence>
<proteinExistence type="predicted"/>
<name>A0A3A9KB03_9BACI</name>
<dbReference type="Pfam" id="PF00793">
    <property type="entry name" value="DAHP_synth_1"/>
    <property type="match status" value="1"/>
</dbReference>
<feature type="coiled-coil region" evidence="2">
    <location>
        <begin position="6"/>
        <end position="33"/>
    </location>
</feature>
<dbReference type="GO" id="GO:0016832">
    <property type="term" value="F:aldehyde-lyase activity"/>
    <property type="evidence" value="ECO:0007669"/>
    <property type="project" value="InterPro"/>
</dbReference>
<dbReference type="GO" id="GO:0004106">
    <property type="term" value="F:chorismate mutase activity"/>
    <property type="evidence" value="ECO:0007669"/>
    <property type="project" value="InterPro"/>
</dbReference>
<dbReference type="InterPro" id="IPR010954">
    <property type="entry name" value="Chorismate_mutase_GmP-bac"/>
</dbReference>
<accession>A0A3A9KB03</accession>
<evidence type="ECO:0000313" key="4">
    <source>
        <dbReference type="EMBL" id="RKL66753.1"/>
    </source>
</evidence>
<dbReference type="PANTHER" id="PTHR43018">
    <property type="entry name" value="PHOSPHO-2-DEHYDRO-3-DEOXYHEPTONATE ALDOLASE"/>
    <property type="match status" value="1"/>
</dbReference>
<reference evidence="4 5" key="1">
    <citation type="submission" date="2017-10" db="EMBL/GenBank/DDBJ databases">
        <title>Bacillus sp. nov., a halophilic bacterium isolated from a Keqin Lake.</title>
        <authorList>
            <person name="Wang H."/>
        </authorList>
    </citation>
    <scope>NUCLEOTIDE SEQUENCE [LARGE SCALE GENOMIC DNA]</scope>
    <source>
        <strain evidence="4 5">KCTC 13187</strain>
    </source>
</reference>
<keyword evidence="5" id="KW-1185">Reference proteome</keyword>
<dbReference type="InterPro" id="IPR036979">
    <property type="entry name" value="CM_dom_sf"/>
</dbReference>
<dbReference type="RefSeq" id="WP_110934827.1">
    <property type="nucleotide sequence ID" value="NZ_KZ614146.1"/>
</dbReference>
<feature type="domain" description="Chorismate mutase" evidence="3">
    <location>
        <begin position="1"/>
        <end position="90"/>
    </location>
</feature>
<dbReference type="PANTHER" id="PTHR43018:SF1">
    <property type="entry name" value="PROTEIN AROA(G)"/>
    <property type="match status" value="1"/>
</dbReference>
<dbReference type="InterPro" id="IPR006218">
    <property type="entry name" value="DAHP1/KDSA"/>
</dbReference>
<dbReference type="SMART" id="SM00830">
    <property type="entry name" value="CM_2"/>
    <property type="match status" value="1"/>
</dbReference>
<dbReference type="GO" id="GO:0046417">
    <property type="term" value="P:chorismate metabolic process"/>
    <property type="evidence" value="ECO:0007669"/>
    <property type="project" value="InterPro"/>
</dbReference>